<organism evidence="2">
    <name type="scientific">Desertifilum tharense IPPAS B-1220</name>
    <dbReference type="NCBI Taxonomy" id="1781255"/>
    <lineage>
        <taxon>Bacteria</taxon>
        <taxon>Bacillati</taxon>
        <taxon>Cyanobacteriota</taxon>
        <taxon>Cyanophyceae</taxon>
        <taxon>Desertifilales</taxon>
        <taxon>Desertifilaceae</taxon>
        <taxon>Desertifilum</taxon>
    </lineage>
</organism>
<dbReference type="PANTHER" id="PTHR36569:SF5">
    <property type="entry name" value="CONIDIATION-SPECIFIC PROTEIN 10 (EUROFUNG)"/>
    <property type="match status" value="1"/>
</dbReference>
<proteinExistence type="predicted"/>
<dbReference type="PANTHER" id="PTHR36569">
    <property type="match status" value="1"/>
</dbReference>
<comment type="caution">
    <text evidence="2">The sequence shown here is derived from an EMBL/GenBank/DDBJ whole genome shotgun (WGS) entry which is preliminary data.</text>
</comment>
<reference evidence="2" key="1">
    <citation type="submission" date="2016-09" db="EMBL/GenBank/DDBJ databases">
        <title>Draft genome of thermotolerant cyanobacterium Desertifilum sp. strain IPPAS B-1220.</title>
        <authorList>
            <person name="Sinetova M.A."/>
            <person name="Bolakhan K."/>
            <person name="Zayadan B.K."/>
            <person name="Mironov K.S."/>
            <person name="Ustinova V."/>
            <person name="Kupriyanova E.V."/>
            <person name="Sidorov R.A."/>
            <person name="Skrypnik A.N."/>
            <person name="Gogoleva N.E."/>
            <person name="Gogolev Y.V."/>
            <person name="Los D.A."/>
        </authorList>
    </citation>
    <scope>NUCLEOTIDE SEQUENCE [LARGE SCALE GENOMIC DNA]</scope>
    <source>
        <strain evidence="2">IPPAS B-1220</strain>
    </source>
</reference>
<dbReference type="AlphaFoldDB" id="A0A1E5QED6"/>
<feature type="compositionally biased region" description="Basic and acidic residues" evidence="1">
    <location>
        <begin position="62"/>
        <end position="71"/>
    </location>
</feature>
<dbReference type="OrthoDB" id="9814245at2"/>
<dbReference type="InterPro" id="IPR052590">
    <property type="entry name" value="Stress/Virulence-Domain"/>
</dbReference>
<dbReference type="STRING" id="1781255.BH720_21920"/>
<evidence type="ECO:0000256" key="1">
    <source>
        <dbReference type="SAM" id="MobiDB-lite"/>
    </source>
</evidence>
<name>A0A1E5QED6_9CYAN</name>
<dbReference type="RefSeq" id="WP_069969372.1">
    <property type="nucleotide sequence ID" value="NZ_CM124774.1"/>
</dbReference>
<dbReference type="InterPro" id="IPR019626">
    <property type="entry name" value="Stress-induced_KGG_rpt"/>
</dbReference>
<feature type="compositionally biased region" description="Basic and acidic residues" evidence="1">
    <location>
        <begin position="16"/>
        <end position="41"/>
    </location>
</feature>
<dbReference type="EMBL" id="MJGC01000101">
    <property type="protein sequence ID" value="OEJ73030.1"/>
    <property type="molecule type" value="Genomic_DNA"/>
</dbReference>
<protein>
    <submittedName>
        <fullName evidence="2">Stress-induced protein</fullName>
    </submittedName>
</protein>
<accession>A0A1E5QED6</accession>
<sequence>MAQNSDTSNRGFASMDEDKQREIASKGGKAAHEKGTAHEFSSEEAQEAGRKGGQAVSKDRKHMAEIGREGGKNSQKKR</sequence>
<feature type="region of interest" description="Disordered" evidence="1">
    <location>
        <begin position="1"/>
        <end position="78"/>
    </location>
</feature>
<feature type="compositionally biased region" description="Polar residues" evidence="1">
    <location>
        <begin position="1"/>
        <end position="11"/>
    </location>
</feature>
<dbReference type="Pfam" id="PF10685">
    <property type="entry name" value="KGG"/>
    <property type="match status" value="2"/>
</dbReference>
<evidence type="ECO:0000313" key="2">
    <source>
        <dbReference type="EMBL" id="OEJ73030.1"/>
    </source>
</evidence>
<gene>
    <name evidence="2" type="ORF">BH720_21920</name>
</gene>